<evidence type="ECO:0000313" key="1">
    <source>
        <dbReference type="EMBL" id="KAF1935105.1"/>
    </source>
</evidence>
<name>A0A6A5S366_9PLEO</name>
<dbReference type="AlphaFoldDB" id="A0A6A5S366"/>
<proteinExistence type="predicted"/>
<keyword evidence="2" id="KW-1185">Reference proteome</keyword>
<sequence>MQRRAVTNGRTSAAAVQHPCRSACPILHLCCSCLSSLKLHSEDCTPYAIDVFNVHHRENRSASSYYHRVWINHRVPSQRWGWASSDNTTFERGRML</sequence>
<reference evidence="1" key="1">
    <citation type="journal article" date="2020" name="Stud. Mycol.">
        <title>101 Dothideomycetes genomes: a test case for predicting lifestyles and emergence of pathogens.</title>
        <authorList>
            <person name="Haridas S."/>
            <person name="Albert R."/>
            <person name="Binder M."/>
            <person name="Bloem J."/>
            <person name="Labutti K."/>
            <person name="Salamov A."/>
            <person name="Andreopoulos B."/>
            <person name="Baker S."/>
            <person name="Barry K."/>
            <person name="Bills G."/>
            <person name="Bluhm B."/>
            <person name="Cannon C."/>
            <person name="Castanera R."/>
            <person name="Culley D."/>
            <person name="Daum C."/>
            <person name="Ezra D."/>
            <person name="Gonzalez J."/>
            <person name="Henrissat B."/>
            <person name="Kuo A."/>
            <person name="Liang C."/>
            <person name="Lipzen A."/>
            <person name="Lutzoni F."/>
            <person name="Magnuson J."/>
            <person name="Mondo S."/>
            <person name="Nolan M."/>
            <person name="Ohm R."/>
            <person name="Pangilinan J."/>
            <person name="Park H.-J."/>
            <person name="Ramirez L."/>
            <person name="Alfaro M."/>
            <person name="Sun H."/>
            <person name="Tritt A."/>
            <person name="Yoshinaga Y."/>
            <person name="Zwiers L.-H."/>
            <person name="Turgeon B."/>
            <person name="Goodwin S."/>
            <person name="Spatafora J."/>
            <person name="Crous P."/>
            <person name="Grigoriev I."/>
        </authorList>
    </citation>
    <scope>NUCLEOTIDE SEQUENCE</scope>
    <source>
        <strain evidence="1">CBS 161.51</strain>
    </source>
</reference>
<gene>
    <name evidence="1" type="ORF">EJ02DRAFT_147531</name>
</gene>
<organism evidence="1 2">
    <name type="scientific">Clathrospora elynae</name>
    <dbReference type="NCBI Taxonomy" id="706981"/>
    <lineage>
        <taxon>Eukaryota</taxon>
        <taxon>Fungi</taxon>
        <taxon>Dikarya</taxon>
        <taxon>Ascomycota</taxon>
        <taxon>Pezizomycotina</taxon>
        <taxon>Dothideomycetes</taxon>
        <taxon>Pleosporomycetidae</taxon>
        <taxon>Pleosporales</taxon>
        <taxon>Diademaceae</taxon>
        <taxon>Clathrospora</taxon>
    </lineage>
</organism>
<protein>
    <submittedName>
        <fullName evidence="1">Uncharacterized protein</fullName>
    </submittedName>
</protein>
<evidence type="ECO:0000313" key="2">
    <source>
        <dbReference type="Proteomes" id="UP000800038"/>
    </source>
</evidence>
<dbReference type="Proteomes" id="UP000800038">
    <property type="component" value="Unassembled WGS sequence"/>
</dbReference>
<dbReference type="EMBL" id="ML976312">
    <property type="protein sequence ID" value="KAF1935105.1"/>
    <property type="molecule type" value="Genomic_DNA"/>
</dbReference>
<accession>A0A6A5S366</accession>